<dbReference type="EMBL" id="JABFAD010000005">
    <property type="protein sequence ID" value="MBA0797920.1"/>
    <property type="molecule type" value="Genomic_DNA"/>
</dbReference>
<organism evidence="1 2">
    <name type="scientific">Gossypium harknessii</name>
    <dbReference type="NCBI Taxonomy" id="34285"/>
    <lineage>
        <taxon>Eukaryota</taxon>
        <taxon>Viridiplantae</taxon>
        <taxon>Streptophyta</taxon>
        <taxon>Embryophyta</taxon>
        <taxon>Tracheophyta</taxon>
        <taxon>Spermatophyta</taxon>
        <taxon>Magnoliopsida</taxon>
        <taxon>eudicotyledons</taxon>
        <taxon>Gunneridae</taxon>
        <taxon>Pentapetalae</taxon>
        <taxon>rosids</taxon>
        <taxon>malvids</taxon>
        <taxon>Malvales</taxon>
        <taxon>Malvaceae</taxon>
        <taxon>Malvoideae</taxon>
        <taxon>Gossypium</taxon>
    </lineage>
</organism>
<protein>
    <submittedName>
        <fullName evidence="1">Uncharacterized protein</fullName>
    </submittedName>
</protein>
<evidence type="ECO:0000313" key="1">
    <source>
        <dbReference type="EMBL" id="MBA0797920.1"/>
    </source>
</evidence>
<name>A0A7J9GK34_9ROSI</name>
<evidence type="ECO:0000313" key="2">
    <source>
        <dbReference type="Proteomes" id="UP000593560"/>
    </source>
</evidence>
<accession>A0A7J9GK34</accession>
<reference evidence="1 2" key="1">
    <citation type="journal article" date="2019" name="Genome Biol. Evol.">
        <title>Insights into the evolution of the New World diploid cottons (Gossypium, subgenus Houzingenia) based on genome sequencing.</title>
        <authorList>
            <person name="Grover C.E."/>
            <person name="Arick M.A. 2nd"/>
            <person name="Thrash A."/>
            <person name="Conover J.L."/>
            <person name="Sanders W.S."/>
            <person name="Peterson D.G."/>
            <person name="Frelichowski J.E."/>
            <person name="Scheffler J.A."/>
            <person name="Scheffler B.E."/>
            <person name="Wendel J.F."/>
        </authorList>
    </citation>
    <scope>NUCLEOTIDE SEQUENCE [LARGE SCALE GENOMIC DNA]</scope>
    <source>
        <strain evidence="1">0</strain>
        <tissue evidence="1">Leaf</tissue>
    </source>
</reference>
<comment type="caution">
    <text evidence="1">The sequence shown here is derived from an EMBL/GenBank/DDBJ whole genome shotgun (WGS) entry which is preliminary data.</text>
</comment>
<dbReference type="Proteomes" id="UP000593560">
    <property type="component" value="Unassembled WGS sequence"/>
</dbReference>
<dbReference type="AlphaFoldDB" id="A0A7J9GK34"/>
<proteinExistence type="predicted"/>
<gene>
    <name evidence="1" type="ORF">Gohar_008570</name>
</gene>
<dbReference type="OrthoDB" id="929445at2759"/>
<keyword evidence="2" id="KW-1185">Reference proteome</keyword>
<sequence length="113" mass="12324">MFLAKLRSLYWVKAIKEGCTVIESQWWWNPRLGLPCSKGVGPRLGIVWHAPPCGVIKFNVNGVACGKSGPVGCGGVLRDHSDIAVLSFIHFAAVFPVQTFVRLVAVSRLSLFS</sequence>